<evidence type="ECO:0000313" key="2">
    <source>
        <dbReference type="EMBL" id="EWT05486.1"/>
    </source>
</evidence>
<comment type="caution">
    <text evidence="2">The sequence shown here is derived from an EMBL/GenBank/DDBJ whole genome shotgun (WGS) entry which is preliminary data.</text>
</comment>
<sequence>MTQRFPEVVLAGDGFVLRPLAQLDVEDITAACNDAATLEWLPLPRPYRREHAEGFVDVIARDARESGRGVVFAIDVSGRLHGCIDLKATDWRAGTTEVGYWVAPWGRGQRLAGRATRLLAEWALRGQGLERVVLRAATGNLASQRSAESAGFVREGVARNAGLVHGGRVDRVVYSLVRDDLQWSVCRSPGRAGT</sequence>
<dbReference type="AlphaFoldDB" id="W9GGY7"/>
<dbReference type="PANTHER" id="PTHR43441">
    <property type="entry name" value="RIBOSOMAL-PROTEIN-SERINE ACETYLTRANSFERASE"/>
    <property type="match status" value="1"/>
</dbReference>
<dbReference type="PANTHER" id="PTHR43441:SF10">
    <property type="entry name" value="ACETYLTRANSFERASE"/>
    <property type="match status" value="1"/>
</dbReference>
<proteinExistence type="predicted"/>
<protein>
    <recommendedName>
        <fullName evidence="1">N-acetyltransferase domain-containing protein</fullName>
    </recommendedName>
</protein>
<dbReference type="InterPro" id="IPR051908">
    <property type="entry name" value="Ribosomal_N-acetyltransferase"/>
</dbReference>
<dbReference type="GO" id="GO:0008999">
    <property type="term" value="F:protein-N-terminal-alanine acetyltransferase activity"/>
    <property type="evidence" value="ECO:0007669"/>
    <property type="project" value="TreeGrafter"/>
</dbReference>
<dbReference type="GO" id="GO:1990189">
    <property type="term" value="F:protein N-terminal-serine acetyltransferase activity"/>
    <property type="evidence" value="ECO:0007669"/>
    <property type="project" value="TreeGrafter"/>
</dbReference>
<gene>
    <name evidence="2" type="ORF">N864_04475</name>
</gene>
<dbReference type="Gene3D" id="3.40.630.30">
    <property type="match status" value="1"/>
</dbReference>
<evidence type="ECO:0000259" key="1">
    <source>
        <dbReference type="PROSITE" id="PS51186"/>
    </source>
</evidence>
<name>W9GGY7_9MICO</name>
<dbReference type="EMBL" id="AWQS01000109">
    <property type="protein sequence ID" value="EWT05486.1"/>
    <property type="molecule type" value="Genomic_DNA"/>
</dbReference>
<organism evidence="2 3">
    <name type="scientific">Intrasporangium chromatireducens Q5-1</name>
    <dbReference type="NCBI Taxonomy" id="584657"/>
    <lineage>
        <taxon>Bacteria</taxon>
        <taxon>Bacillati</taxon>
        <taxon>Actinomycetota</taxon>
        <taxon>Actinomycetes</taxon>
        <taxon>Micrococcales</taxon>
        <taxon>Intrasporangiaceae</taxon>
        <taxon>Intrasporangium</taxon>
    </lineage>
</organism>
<reference evidence="3" key="1">
    <citation type="submission" date="2013-08" db="EMBL/GenBank/DDBJ databases">
        <title>Intrasporangium oryzae NRRL B-24470.</title>
        <authorList>
            <person name="Liu H."/>
            <person name="Wang G."/>
        </authorList>
    </citation>
    <scope>NUCLEOTIDE SEQUENCE [LARGE SCALE GENOMIC DNA]</scope>
    <source>
        <strain evidence="3">Q5-1</strain>
    </source>
</reference>
<dbReference type="Proteomes" id="UP000019494">
    <property type="component" value="Unassembled WGS sequence"/>
</dbReference>
<evidence type="ECO:0000313" key="3">
    <source>
        <dbReference type="Proteomes" id="UP000019494"/>
    </source>
</evidence>
<dbReference type="PATRIC" id="fig|584657.3.peg.2628"/>
<dbReference type="Pfam" id="PF13302">
    <property type="entry name" value="Acetyltransf_3"/>
    <property type="match status" value="1"/>
</dbReference>
<dbReference type="PROSITE" id="PS51186">
    <property type="entry name" value="GNAT"/>
    <property type="match status" value="1"/>
</dbReference>
<dbReference type="InterPro" id="IPR000182">
    <property type="entry name" value="GNAT_dom"/>
</dbReference>
<feature type="domain" description="N-acetyltransferase" evidence="1">
    <location>
        <begin position="15"/>
        <end position="179"/>
    </location>
</feature>
<dbReference type="InterPro" id="IPR016181">
    <property type="entry name" value="Acyl_CoA_acyltransferase"/>
</dbReference>
<dbReference type="OrthoDB" id="9795188at2"/>
<accession>W9GGY7</accession>
<dbReference type="GO" id="GO:0005737">
    <property type="term" value="C:cytoplasm"/>
    <property type="evidence" value="ECO:0007669"/>
    <property type="project" value="TreeGrafter"/>
</dbReference>
<dbReference type="SUPFAM" id="SSF55729">
    <property type="entry name" value="Acyl-CoA N-acyltransferases (Nat)"/>
    <property type="match status" value="1"/>
</dbReference>
<dbReference type="RefSeq" id="WP_051518547.1">
    <property type="nucleotide sequence ID" value="NZ_AWQS01000109.1"/>
</dbReference>
<keyword evidence="3" id="KW-1185">Reference proteome</keyword>